<reference evidence="2" key="1">
    <citation type="journal article" date="2013" name="Nature">
        <title>Draft genome of the wheat A-genome progenitor Triticum urartu.</title>
        <authorList>
            <person name="Ling H.Q."/>
            <person name="Zhao S."/>
            <person name="Liu D."/>
            <person name="Wang J."/>
            <person name="Sun H."/>
            <person name="Zhang C."/>
            <person name="Fan H."/>
            <person name="Li D."/>
            <person name="Dong L."/>
            <person name="Tao Y."/>
            <person name="Gao C."/>
            <person name="Wu H."/>
            <person name="Li Y."/>
            <person name="Cui Y."/>
            <person name="Guo X."/>
            <person name="Zheng S."/>
            <person name="Wang B."/>
            <person name="Yu K."/>
            <person name="Liang Q."/>
            <person name="Yang W."/>
            <person name="Lou X."/>
            <person name="Chen J."/>
            <person name="Feng M."/>
            <person name="Jian J."/>
            <person name="Zhang X."/>
            <person name="Luo G."/>
            <person name="Jiang Y."/>
            <person name="Liu J."/>
            <person name="Wang Z."/>
            <person name="Sha Y."/>
            <person name="Zhang B."/>
            <person name="Wu H."/>
            <person name="Tang D."/>
            <person name="Shen Q."/>
            <person name="Xue P."/>
            <person name="Zou S."/>
            <person name="Wang X."/>
            <person name="Liu X."/>
            <person name="Wang F."/>
            <person name="Yang Y."/>
            <person name="An X."/>
            <person name="Dong Z."/>
            <person name="Zhang K."/>
            <person name="Zhang X."/>
            <person name="Luo M.C."/>
            <person name="Dvorak J."/>
            <person name="Tong Y."/>
            <person name="Wang J."/>
            <person name="Yang H."/>
            <person name="Li Z."/>
            <person name="Wang D."/>
            <person name="Zhang A."/>
            <person name="Wang J."/>
        </authorList>
    </citation>
    <scope>NUCLEOTIDE SEQUENCE</scope>
    <source>
        <strain evidence="2">cv. G1812</strain>
    </source>
</reference>
<accession>A0A8R7P7S4</accession>
<dbReference type="Gramene" id="TuG1812G0100004589.01.T01">
    <property type="protein sequence ID" value="TuG1812G0100004589.01.T01"/>
    <property type="gene ID" value="TuG1812G0100004589.01"/>
</dbReference>
<dbReference type="EnsemblPlants" id="TuG1812G0100004589.01.T01">
    <property type="protein sequence ID" value="TuG1812G0100004589.01.T01"/>
    <property type="gene ID" value="TuG1812G0100004589.01"/>
</dbReference>
<sequence length="64" mass="7020">MLWISLRSFSRSSQPCFADCSRAYLGRRSSGGCGGPSPVDLGEPREEPALHLVHSHHRRLATAD</sequence>
<name>A0A8R7P7S4_TRIUA</name>
<evidence type="ECO:0000313" key="1">
    <source>
        <dbReference type="EnsemblPlants" id="TuG1812G0100004589.01.T01"/>
    </source>
</evidence>
<dbReference type="Proteomes" id="UP000015106">
    <property type="component" value="Chromosome 1"/>
</dbReference>
<keyword evidence="2" id="KW-1185">Reference proteome</keyword>
<evidence type="ECO:0000313" key="2">
    <source>
        <dbReference type="Proteomes" id="UP000015106"/>
    </source>
</evidence>
<proteinExistence type="predicted"/>
<reference evidence="1" key="2">
    <citation type="submission" date="2018-03" db="EMBL/GenBank/DDBJ databases">
        <title>The Triticum urartu genome reveals the dynamic nature of wheat genome evolution.</title>
        <authorList>
            <person name="Ling H."/>
            <person name="Ma B."/>
            <person name="Shi X."/>
            <person name="Liu H."/>
            <person name="Dong L."/>
            <person name="Sun H."/>
            <person name="Cao Y."/>
            <person name="Gao Q."/>
            <person name="Zheng S."/>
            <person name="Li Y."/>
            <person name="Yu Y."/>
            <person name="Du H."/>
            <person name="Qi M."/>
            <person name="Li Y."/>
            <person name="Yu H."/>
            <person name="Cui Y."/>
            <person name="Wang N."/>
            <person name="Chen C."/>
            <person name="Wu H."/>
            <person name="Zhao Y."/>
            <person name="Zhang J."/>
            <person name="Li Y."/>
            <person name="Zhou W."/>
            <person name="Zhang B."/>
            <person name="Hu W."/>
            <person name="Eijk M."/>
            <person name="Tang J."/>
            <person name="Witsenboer H."/>
            <person name="Zhao S."/>
            <person name="Li Z."/>
            <person name="Zhang A."/>
            <person name="Wang D."/>
            <person name="Liang C."/>
        </authorList>
    </citation>
    <scope>NUCLEOTIDE SEQUENCE [LARGE SCALE GENOMIC DNA]</scope>
    <source>
        <strain evidence="1">cv. G1812</strain>
    </source>
</reference>
<protein>
    <submittedName>
        <fullName evidence="1">Uncharacterized protein</fullName>
    </submittedName>
</protein>
<organism evidence="1 2">
    <name type="scientific">Triticum urartu</name>
    <name type="common">Red wild einkorn</name>
    <name type="synonym">Crithodium urartu</name>
    <dbReference type="NCBI Taxonomy" id="4572"/>
    <lineage>
        <taxon>Eukaryota</taxon>
        <taxon>Viridiplantae</taxon>
        <taxon>Streptophyta</taxon>
        <taxon>Embryophyta</taxon>
        <taxon>Tracheophyta</taxon>
        <taxon>Spermatophyta</taxon>
        <taxon>Magnoliopsida</taxon>
        <taxon>Liliopsida</taxon>
        <taxon>Poales</taxon>
        <taxon>Poaceae</taxon>
        <taxon>BOP clade</taxon>
        <taxon>Pooideae</taxon>
        <taxon>Triticodae</taxon>
        <taxon>Triticeae</taxon>
        <taxon>Triticinae</taxon>
        <taxon>Triticum</taxon>
    </lineage>
</organism>
<reference evidence="1" key="3">
    <citation type="submission" date="2022-06" db="UniProtKB">
        <authorList>
            <consortium name="EnsemblPlants"/>
        </authorList>
    </citation>
    <scope>IDENTIFICATION</scope>
</reference>
<dbReference type="AlphaFoldDB" id="A0A8R7P7S4"/>